<dbReference type="RefSeq" id="WP_344636410.1">
    <property type="nucleotide sequence ID" value="NZ_BAAATR010000009.1"/>
</dbReference>
<evidence type="ECO:0000259" key="2">
    <source>
        <dbReference type="Pfam" id="PF01636"/>
    </source>
</evidence>
<evidence type="ECO:0000256" key="1">
    <source>
        <dbReference type="SAM" id="SignalP"/>
    </source>
</evidence>
<dbReference type="PANTHER" id="PTHR21310">
    <property type="entry name" value="AMINOGLYCOSIDE PHOSPHOTRANSFERASE-RELATED-RELATED"/>
    <property type="match status" value="1"/>
</dbReference>
<sequence>MTTASRALLPRACAAAGLSAAHAAGAVPIRLGENEIWRLAHGVVARISRPGQWSAAAREVAVAHWLRCCGLPAVRPLDDCPGPVEVDLRPVTFWHELPPHRSARAAELAPLLRRLHGLPAPPAGLRLGRLDPFVRLAERIEGATTLAESQRSWLRRRLADLTAAWAAELPAGRPATVIHGDAWGGNVAVTSDAAYLLDFERTALGPPEWDLVSTAVDHRTFGLHSDREYTAFCATYGSDVTTWPGYPLLRSIRELRAVCYALQCAADAPHRHREQAHHRLACLQGRHGPRPWRWTPLG</sequence>
<proteinExistence type="predicted"/>
<dbReference type="Pfam" id="PF01636">
    <property type="entry name" value="APH"/>
    <property type="match status" value="1"/>
</dbReference>
<dbReference type="EMBL" id="BAAATR010000009">
    <property type="protein sequence ID" value="GAA2242631.1"/>
    <property type="molecule type" value="Genomic_DNA"/>
</dbReference>
<protein>
    <submittedName>
        <fullName evidence="3">Aminoglycoside phosphotransferase family protein</fullName>
    </submittedName>
</protein>
<gene>
    <name evidence="3" type="ORF">GCM10010430_25280</name>
</gene>
<dbReference type="InterPro" id="IPR002575">
    <property type="entry name" value="Aminoglycoside_PTrfase"/>
</dbReference>
<name>A0ABN3DX21_9ACTN</name>
<keyword evidence="4" id="KW-1185">Reference proteome</keyword>
<organism evidence="3 4">
    <name type="scientific">Kitasatospora cystarginea</name>
    <dbReference type="NCBI Taxonomy" id="58350"/>
    <lineage>
        <taxon>Bacteria</taxon>
        <taxon>Bacillati</taxon>
        <taxon>Actinomycetota</taxon>
        <taxon>Actinomycetes</taxon>
        <taxon>Kitasatosporales</taxon>
        <taxon>Streptomycetaceae</taxon>
        <taxon>Kitasatospora</taxon>
    </lineage>
</organism>
<dbReference type="Proteomes" id="UP001500305">
    <property type="component" value="Unassembled WGS sequence"/>
</dbReference>
<dbReference type="InterPro" id="IPR011009">
    <property type="entry name" value="Kinase-like_dom_sf"/>
</dbReference>
<keyword evidence="1" id="KW-0732">Signal</keyword>
<feature type="domain" description="Aminoglycoside phosphotransferase" evidence="2">
    <location>
        <begin position="42"/>
        <end position="245"/>
    </location>
</feature>
<dbReference type="Gene3D" id="3.90.1200.10">
    <property type="match status" value="1"/>
</dbReference>
<evidence type="ECO:0000313" key="4">
    <source>
        <dbReference type="Proteomes" id="UP001500305"/>
    </source>
</evidence>
<dbReference type="PANTHER" id="PTHR21310:SF40">
    <property type="entry name" value="AMINOGLYCOSIDE PHOSPHOTRANSFERASE DOMAIN-CONTAINING PROTEIN-RELATED"/>
    <property type="match status" value="1"/>
</dbReference>
<dbReference type="InterPro" id="IPR051678">
    <property type="entry name" value="AGP_Transferase"/>
</dbReference>
<reference evidence="3 4" key="1">
    <citation type="journal article" date="2019" name="Int. J. Syst. Evol. Microbiol.">
        <title>The Global Catalogue of Microorganisms (GCM) 10K type strain sequencing project: providing services to taxonomists for standard genome sequencing and annotation.</title>
        <authorList>
            <consortium name="The Broad Institute Genomics Platform"/>
            <consortium name="The Broad Institute Genome Sequencing Center for Infectious Disease"/>
            <person name="Wu L."/>
            <person name="Ma J."/>
        </authorList>
    </citation>
    <scope>NUCLEOTIDE SEQUENCE [LARGE SCALE GENOMIC DNA]</scope>
    <source>
        <strain evidence="3 4">JCM 7356</strain>
    </source>
</reference>
<accession>A0ABN3DX21</accession>
<feature type="chain" id="PRO_5047475355" evidence="1">
    <location>
        <begin position="24"/>
        <end position="298"/>
    </location>
</feature>
<feature type="signal peptide" evidence="1">
    <location>
        <begin position="1"/>
        <end position="23"/>
    </location>
</feature>
<comment type="caution">
    <text evidence="3">The sequence shown here is derived from an EMBL/GenBank/DDBJ whole genome shotgun (WGS) entry which is preliminary data.</text>
</comment>
<evidence type="ECO:0000313" key="3">
    <source>
        <dbReference type="EMBL" id="GAA2242631.1"/>
    </source>
</evidence>
<dbReference type="SUPFAM" id="SSF56112">
    <property type="entry name" value="Protein kinase-like (PK-like)"/>
    <property type="match status" value="1"/>
</dbReference>